<feature type="transmembrane region" description="Helical" evidence="1">
    <location>
        <begin position="80"/>
        <end position="97"/>
    </location>
</feature>
<protein>
    <submittedName>
        <fullName evidence="2">Os01g0975500 protein</fullName>
    </submittedName>
</protein>
<dbReference type="EMBL" id="AP014957">
    <property type="protein sequence ID" value="BAS76464.1"/>
    <property type="molecule type" value="Genomic_DNA"/>
</dbReference>
<proteinExistence type="predicted"/>
<dbReference type="InParanoid" id="A0A0P0VDH1"/>
<evidence type="ECO:0000313" key="3">
    <source>
        <dbReference type="Proteomes" id="UP000059680"/>
    </source>
</evidence>
<dbReference type="PaxDb" id="39947-A0A0P0VDH1"/>
<organism evidence="2 3">
    <name type="scientific">Oryza sativa subsp. japonica</name>
    <name type="common">Rice</name>
    <dbReference type="NCBI Taxonomy" id="39947"/>
    <lineage>
        <taxon>Eukaryota</taxon>
        <taxon>Viridiplantae</taxon>
        <taxon>Streptophyta</taxon>
        <taxon>Embryophyta</taxon>
        <taxon>Tracheophyta</taxon>
        <taxon>Spermatophyta</taxon>
        <taxon>Magnoliopsida</taxon>
        <taxon>Liliopsida</taxon>
        <taxon>Poales</taxon>
        <taxon>Poaceae</taxon>
        <taxon>BOP clade</taxon>
        <taxon>Oryzoideae</taxon>
        <taxon>Oryzeae</taxon>
        <taxon>Oryzinae</taxon>
        <taxon>Oryza</taxon>
        <taxon>Oryza sativa</taxon>
    </lineage>
</organism>
<gene>
    <name evidence="2" type="ordered locus">Os01g0975500</name>
    <name evidence="2" type="ORF">OSNPB_010975500</name>
</gene>
<keyword evidence="1" id="KW-1133">Transmembrane helix</keyword>
<evidence type="ECO:0000313" key="2">
    <source>
        <dbReference type="EMBL" id="BAS76464.1"/>
    </source>
</evidence>
<reference evidence="2 3" key="3">
    <citation type="journal article" date="2013" name="Rice">
        <title>Improvement of the Oryza sativa Nipponbare reference genome using next generation sequence and optical map data.</title>
        <authorList>
            <person name="Kawahara Y."/>
            <person name="de la Bastide M."/>
            <person name="Hamilton J.P."/>
            <person name="Kanamori H."/>
            <person name="McCombie W.R."/>
            <person name="Ouyang S."/>
            <person name="Schwartz D.C."/>
            <person name="Tanaka T."/>
            <person name="Wu J."/>
            <person name="Zhou S."/>
            <person name="Childs K.L."/>
            <person name="Davidson R.M."/>
            <person name="Lin H."/>
            <person name="Quesada-Ocampo L."/>
            <person name="Vaillancourt B."/>
            <person name="Sakai H."/>
            <person name="Lee S.S."/>
            <person name="Kim J."/>
            <person name="Numa H."/>
            <person name="Itoh T."/>
            <person name="Buell C.R."/>
            <person name="Matsumoto T."/>
        </authorList>
    </citation>
    <scope>NUCLEOTIDE SEQUENCE [LARGE SCALE GENOMIC DNA]</scope>
    <source>
        <strain evidence="3">cv. Nipponbare</strain>
    </source>
</reference>
<dbReference type="AlphaFoldDB" id="A0A0P0VDH1"/>
<evidence type="ECO:0000256" key="1">
    <source>
        <dbReference type="SAM" id="Phobius"/>
    </source>
</evidence>
<reference evidence="3" key="1">
    <citation type="journal article" date="2005" name="Nature">
        <title>The map-based sequence of the rice genome.</title>
        <authorList>
            <consortium name="International rice genome sequencing project (IRGSP)"/>
            <person name="Matsumoto T."/>
            <person name="Wu J."/>
            <person name="Kanamori H."/>
            <person name="Katayose Y."/>
            <person name="Fujisawa M."/>
            <person name="Namiki N."/>
            <person name="Mizuno H."/>
            <person name="Yamamoto K."/>
            <person name="Antonio B.A."/>
            <person name="Baba T."/>
            <person name="Sakata K."/>
            <person name="Nagamura Y."/>
            <person name="Aoki H."/>
            <person name="Arikawa K."/>
            <person name="Arita K."/>
            <person name="Bito T."/>
            <person name="Chiden Y."/>
            <person name="Fujitsuka N."/>
            <person name="Fukunaka R."/>
            <person name="Hamada M."/>
            <person name="Harada C."/>
            <person name="Hayashi A."/>
            <person name="Hijishita S."/>
            <person name="Honda M."/>
            <person name="Hosokawa S."/>
            <person name="Ichikawa Y."/>
            <person name="Idonuma A."/>
            <person name="Iijima M."/>
            <person name="Ikeda M."/>
            <person name="Ikeno M."/>
            <person name="Ito K."/>
            <person name="Ito S."/>
            <person name="Ito T."/>
            <person name="Ito Y."/>
            <person name="Ito Y."/>
            <person name="Iwabuchi A."/>
            <person name="Kamiya K."/>
            <person name="Karasawa W."/>
            <person name="Kurita K."/>
            <person name="Katagiri S."/>
            <person name="Kikuta A."/>
            <person name="Kobayashi H."/>
            <person name="Kobayashi N."/>
            <person name="Machita K."/>
            <person name="Maehara T."/>
            <person name="Masukawa M."/>
            <person name="Mizubayashi T."/>
            <person name="Mukai Y."/>
            <person name="Nagasaki H."/>
            <person name="Nagata Y."/>
            <person name="Naito S."/>
            <person name="Nakashima M."/>
            <person name="Nakama Y."/>
            <person name="Nakamichi Y."/>
            <person name="Nakamura M."/>
            <person name="Meguro A."/>
            <person name="Negishi M."/>
            <person name="Ohta I."/>
            <person name="Ohta T."/>
            <person name="Okamoto M."/>
            <person name="Ono N."/>
            <person name="Saji S."/>
            <person name="Sakaguchi M."/>
            <person name="Sakai K."/>
            <person name="Shibata M."/>
            <person name="Shimokawa T."/>
            <person name="Song J."/>
            <person name="Takazaki Y."/>
            <person name="Terasawa K."/>
            <person name="Tsugane M."/>
            <person name="Tsuji K."/>
            <person name="Ueda S."/>
            <person name="Waki K."/>
            <person name="Yamagata H."/>
            <person name="Yamamoto M."/>
            <person name="Yamamoto S."/>
            <person name="Yamane H."/>
            <person name="Yoshiki S."/>
            <person name="Yoshihara R."/>
            <person name="Yukawa K."/>
            <person name="Zhong H."/>
            <person name="Yano M."/>
            <person name="Yuan Q."/>
            <person name="Ouyang S."/>
            <person name="Liu J."/>
            <person name="Jones K.M."/>
            <person name="Gansberger K."/>
            <person name="Moffat K."/>
            <person name="Hill J."/>
            <person name="Bera J."/>
            <person name="Fadrosh D."/>
            <person name="Jin S."/>
            <person name="Johri S."/>
            <person name="Kim M."/>
            <person name="Overton L."/>
            <person name="Reardon M."/>
            <person name="Tsitrin T."/>
            <person name="Vuong H."/>
            <person name="Weaver B."/>
            <person name="Ciecko A."/>
            <person name="Tallon L."/>
            <person name="Jackson J."/>
            <person name="Pai G."/>
            <person name="Aken S.V."/>
            <person name="Utterback T."/>
            <person name="Reidmuller S."/>
            <person name="Feldblyum T."/>
            <person name="Hsiao J."/>
            <person name="Zismann V."/>
            <person name="Iobst S."/>
            <person name="de Vazeille A.R."/>
            <person name="Buell C.R."/>
            <person name="Ying K."/>
            <person name="Li Y."/>
            <person name="Lu T."/>
            <person name="Huang Y."/>
            <person name="Zhao Q."/>
            <person name="Feng Q."/>
            <person name="Zhang L."/>
            <person name="Zhu J."/>
            <person name="Weng Q."/>
            <person name="Mu J."/>
            <person name="Lu Y."/>
            <person name="Fan D."/>
            <person name="Liu Y."/>
            <person name="Guan J."/>
            <person name="Zhang Y."/>
            <person name="Yu S."/>
            <person name="Liu X."/>
            <person name="Zhang Y."/>
            <person name="Hong G."/>
            <person name="Han B."/>
            <person name="Choisne N."/>
            <person name="Demange N."/>
            <person name="Orjeda G."/>
            <person name="Samain S."/>
            <person name="Cattolico L."/>
            <person name="Pelletier E."/>
            <person name="Couloux A."/>
            <person name="Segurens B."/>
            <person name="Wincker P."/>
            <person name="D'Hont A."/>
            <person name="Scarpelli C."/>
            <person name="Weissenbach J."/>
            <person name="Salanoubat M."/>
            <person name="Quetier F."/>
            <person name="Yu Y."/>
            <person name="Kim H.R."/>
            <person name="Rambo T."/>
            <person name="Currie J."/>
            <person name="Collura K."/>
            <person name="Luo M."/>
            <person name="Yang T."/>
            <person name="Ammiraju J.S.S."/>
            <person name="Engler F."/>
            <person name="Soderlund C."/>
            <person name="Wing R.A."/>
            <person name="Palmer L.E."/>
            <person name="de la Bastide M."/>
            <person name="Spiegel L."/>
            <person name="Nascimento L."/>
            <person name="Zutavern T."/>
            <person name="O'Shaughnessy A."/>
            <person name="Dike S."/>
            <person name="Dedhia N."/>
            <person name="Preston R."/>
            <person name="Balija V."/>
            <person name="McCombie W.R."/>
            <person name="Chow T."/>
            <person name="Chen H."/>
            <person name="Chung M."/>
            <person name="Chen C."/>
            <person name="Shaw J."/>
            <person name="Wu H."/>
            <person name="Hsiao K."/>
            <person name="Chao Y."/>
            <person name="Chu M."/>
            <person name="Cheng C."/>
            <person name="Hour A."/>
            <person name="Lee P."/>
            <person name="Lin S."/>
            <person name="Lin Y."/>
            <person name="Liou J."/>
            <person name="Liu S."/>
            <person name="Hsing Y."/>
            <person name="Raghuvanshi S."/>
            <person name="Mohanty A."/>
            <person name="Bharti A.K."/>
            <person name="Gaur A."/>
            <person name="Gupta V."/>
            <person name="Kumar D."/>
            <person name="Ravi V."/>
            <person name="Vij S."/>
            <person name="Kapur A."/>
            <person name="Khurana P."/>
            <person name="Khurana P."/>
            <person name="Khurana J.P."/>
            <person name="Tyagi A.K."/>
            <person name="Gaikwad K."/>
            <person name="Singh A."/>
            <person name="Dalal V."/>
            <person name="Srivastava S."/>
            <person name="Dixit A."/>
            <person name="Pal A.K."/>
            <person name="Ghazi I.A."/>
            <person name="Yadav M."/>
            <person name="Pandit A."/>
            <person name="Bhargava A."/>
            <person name="Sureshbabu K."/>
            <person name="Batra K."/>
            <person name="Sharma T.R."/>
            <person name="Mohapatra T."/>
            <person name="Singh N.K."/>
            <person name="Messing J."/>
            <person name="Nelson A.B."/>
            <person name="Fuks G."/>
            <person name="Kavchok S."/>
            <person name="Keizer G."/>
            <person name="Linton E."/>
            <person name="Llaca V."/>
            <person name="Song R."/>
            <person name="Tanyolac B."/>
            <person name="Young S."/>
            <person name="Ho-Il K."/>
            <person name="Hahn J.H."/>
            <person name="Sangsakoo G."/>
            <person name="Vanavichit A."/>
            <person name="de Mattos Luiz.A.T."/>
            <person name="Zimmer P.D."/>
            <person name="Malone G."/>
            <person name="Dellagostin O."/>
            <person name="de Oliveira A.C."/>
            <person name="Bevan M."/>
            <person name="Bancroft I."/>
            <person name="Minx P."/>
            <person name="Cordum H."/>
            <person name="Wilson R."/>
            <person name="Cheng Z."/>
            <person name="Jin W."/>
            <person name="Jiang J."/>
            <person name="Leong S.A."/>
            <person name="Iwama H."/>
            <person name="Gojobori T."/>
            <person name="Itoh T."/>
            <person name="Niimura Y."/>
            <person name="Fujii Y."/>
            <person name="Habara T."/>
            <person name="Sakai H."/>
            <person name="Sato Y."/>
            <person name="Wilson G."/>
            <person name="Kumar K."/>
            <person name="McCouch S."/>
            <person name="Juretic N."/>
            <person name="Hoen D."/>
            <person name="Wright S."/>
            <person name="Bruskiewich R."/>
            <person name="Bureau T."/>
            <person name="Miyao A."/>
            <person name="Hirochika H."/>
            <person name="Nishikawa T."/>
            <person name="Kadowaki K."/>
            <person name="Sugiura M."/>
            <person name="Burr B."/>
            <person name="Sasaki T."/>
        </authorList>
    </citation>
    <scope>NUCLEOTIDE SEQUENCE [LARGE SCALE GENOMIC DNA]</scope>
    <source>
        <strain evidence="3">cv. Nipponbare</strain>
    </source>
</reference>
<reference evidence="2 3" key="2">
    <citation type="journal article" date="2013" name="Plant Cell Physiol.">
        <title>Rice Annotation Project Database (RAP-DB): an integrative and interactive database for rice genomics.</title>
        <authorList>
            <person name="Sakai H."/>
            <person name="Lee S.S."/>
            <person name="Tanaka T."/>
            <person name="Numa H."/>
            <person name="Kim J."/>
            <person name="Kawahara Y."/>
            <person name="Wakimoto H."/>
            <person name="Yang C.C."/>
            <person name="Iwamoto M."/>
            <person name="Abe T."/>
            <person name="Yamada Y."/>
            <person name="Muto A."/>
            <person name="Inokuchi H."/>
            <person name="Ikemura T."/>
            <person name="Matsumoto T."/>
            <person name="Sasaki T."/>
            <person name="Itoh T."/>
        </authorList>
    </citation>
    <scope>NUCLEOTIDE SEQUENCE [LARGE SCALE GENOMIC DNA]</scope>
    <source>
        <strain evidence="3">cv. Nipponbare</strain>
    </source>
</reference>
<accession>A0A0P0VDH1</accession>
<sequence>MSRTGDTSSPSGTFVVLDCEQDEEALREVERNRNHKRQWAAQGLAGRRWALKMTEMRPLTRTTARLEQAVDLDTVMVTRSLPSCLALLVAALVAAAANNMRDSSGKYQVLVLIGGAMAVTAAVVASVMRSCRGRA</sequence>
<name>A0A0P0VDH1_ORYSJ</name>
<feature type="transmembrane region" description="Helical" evidence="1">
    <location>
        <begin position="109"/>
        <end position="128"/>
    </location>
</feature>
<keyword evidence="1" id="KW-0472">Membrane</keyword>
<dbReference type="Proteomes" id="UP000059680">
    <property type="component" value="Chromosome 1"/>
</dbReference>
<keyword evidence="3" id="KW-1185">Reference proteome</keyword>
<keyword evidence="1" id="KW-0812">Transmembrane</keyword>